<dbReference type="InterPro" id="IPR013078">
    <property type="entry name" value="His_Pase_superF_clade-1"/>
</dbReference>
<gene>
    <name evidence="3" type="ORF">FB562_0657</name>
</gene>
<dbReference type="SUPFAM" id="SSF53254">
    <property type="entry name" value="Phosphoglycerate mutase-like"/>
    <property type="match status" value="1"/>
</dbReference>
<feature type="binding site" evidence="2">
    <location>
        <begin position="87"/>
        <end position="90"/>
    </location>
    <ligand>
        <name>substrate</name>
    </ligand>
</feature>
<feature type="active site" description="Tele-phosphohistidine intermediate" evidence="1">
    <location>
        <position position="8"/>
    </location>
</feature>
<dbReference type="RefSeq" id="WP_141879821.1">
    <property type="nucleotide sequence ID" value="NZ_VFOM01000001.1"/>
</dbReference>
<organism evidence="3 4">
    <name type="scientific">Homoserinimonas aerilata</name>
    <dbReference type="NCBI Taxonomy" id="1162970"/>
    <lineage>
        <taxon>Bacteria</taxon>
        <taxon>Bacillati</taxon>
        <taxon>Actinomycetota</taxon>
        <taxon>Actinomycetes</taxon>
        <taxon>Micrococcales</taxon>
        <taxon>Microbacteriaceae</taxon>
        <taxon>Homoserinimonas</taxon>
    </lineage>
</organism>
<dbReference type="AlphaFoldDB" id="A0A542YHN9"/>
<evidence type="ECO:0000256" key="2">
    <source>
        <dbReference type="PIRSR" id="PIRSR613078-2"/>
    </source>
</evidence>
<feature type="binding site" evidence="2">
    <location>
        <begin position="7"/>
        <end position="14"/>
    </location>
    <ligand>
        <name>substrate</name>
    </ligand>
</feature>
<dbReference type="PANTHER" id="PTHR48100">
    <property type="entry name" value="BROAD-SPECIFICITY PHOSPHATASE YOR283W-RELATED"/>
    <property type="match status" value="1"/>
</dbReference>
<evidence type="ECO:0000256" key="1">
    <source>
        <dbReference type="PIRSR" id="PIRSR613078-1"/>
    </source>
</evidence>
<protein>
    <submittedName>
        <fullName evidence="3">Putative phosphoglycerate mutase</fullName>
    </submittedName>
</protein>
<dbReference type="Proteomes" id="UP000317998">
    <property type="component" value="Unassembled WGS sequence"/>
</dbReference>
<dbReference type="EMBL" id="VFOM01000001">
    <property type="protein sequence ID" value="TQL47592.1"/>
    <property type="molecule type" value="Genomic_DNA"/>
</dbReference>
<evidence type="ECO:0000313" key="3">
    <source>
        <dbReference type="EMBL" id="TQL47592.1"/>
    </source>
</evidence>
<dbReference type="InterPro" id="IPR029033">
    <property type="entry name" value="His_PPase_superfam"/>
</dbReference>
<name>A0A542YHN9_9MICO</name>
<dbReference type="GO" id="GO:0005737">
    <property type="term" value="C:cytoplasm"/>
    <property type="evidence" value="ECO:0007669"/>
    <property type="project" value="TreeGrafter"/>
</dbReference>
<sequence>MTIAFIRHGQTDWNAAGRMQGTSDIPLNDVGRGQARDAVAVLGDFRPENAEWDVIVSSPLGRARETAAIIAEGLGIELGSSYDLLVERHYGEAEGLTAADIRDRWGEGRDYPGLESLDSVVERGKAALELIAEEYRGRNVVIVCHGTIIRYTLADLAGRPLDQIVNGSVSTLEHDGSGWRVTGVNSKPLDALV</sequence>
<dbReference type="SMART" id="SM00855">
    <property type="entry name" value="PGAM"/>
    <property type="match status" value="1"/>
</dbReference>
<comment type="caution">
    <text evidence="3">The sequence shown here is derived from an EMBL/GenBank/DDBJ whole genome shotgun (WGS) entry which is preliminary data.</text>
</comment>
<reference evidence="3 4" key="1">
    <citation type="submission" date="2019-06" db="EMBL/GenBank/DDBJ databases">
        <title>Sequencing the genomes of 1000 actinobacteria strains.</title>
        <authorList>
            <person name="Klenk H.-P."/>
        </authorList>
    </citation>
    <scope>NUCLEOTIDE SEQUENCE [LARGE SCALE GENOMIC DNA]</scope>
    <source>
        <strain evidence="3 4">DSM 26477</strain>
    </source>
</reference>
<dbReference type="PIRSF" id="PIRSF000709">
    <property type="entry name" value="6PFK_2-Ptase"/>
    <property type="match status" value="1"/>
</dbReference>
<keyword evidence="4" id="KW-1185">Reference proteome</keyword>
<dbReference type="CDD" id="cd07067">
    <property type="entry name" value="HP_PGM_like"/>
    <property type="match status" value="1"/>
</dbReference>
<dbReference type="Gene3D" id="3.40.50.1240">
    <property type="entry name" value="Phosphoglycerate mutase-like"/>
    <property type="match status" value="1"/>
</dbReference>
<proteinExistence type="predicted"/>
<feature type="binding site" evidence="2">
    <location>
        <position position="62"/>
    </location>
    <ligand>
        <name>substrate</name>
    </ligand>
</feature>
<dbReference type="InterPro" id="IPR050275">
    <property type="entry name" value="PGM_Phosphatase"/>
</dbReference>
<dbReference type="OrthoDB" id="4697614at2"/>
<dbReference type="Pfam" id="PF00300">
    <property type="entry name" value="His_Phos_1"/>
    <property type="match status" value="1"/>
</dbReference>
<accession>A0A542YHN9</accession>
<feature type="active site" description="Proton donor/acceptor" evidence="1">
    <location>
        <position position="87"/>
    </location>
</feature>
<dbReference type="GO" id="GO:0016791">
    <property type="term" value="F:phosphatase activity"/>
    <property type="evidence" value="ECO:0007669"/>
    <property type="project" value="TreeGrafter"/>
</dbReference>
<evidence type="ECO:0000313" key="4">
    <source>
        <dbReference type="Proteomes" id="UP000317998"/>
    </source>
</evidence>
<dbReference type="PANTHER" id="PTHR48100:SF59">
    <property type="entry name" value="ADENOSYLCOBALAMIN_ALPHA-RIBAZOLE PHOSPHATASE"/>
    <property type="match status" value="1"/>
</dbReference>